<reference evidence="2 3" key="1">
    <citation type="submission" date="2020-02" db="EMBL/GenBank/DDBJ databases">
        <authorList>
            <person name="Ferguson B K."/>
        </authorList>
    </citation>
    <scope>NUCLEOTIDE SEQUENCE [LARGE SCALE GENOMIC DNA]</scope>
</reference>
<protein>
    <submittedName>
        <fullName evidence="2">Uncharacterized protein</fullName>
    </submittedName>
</protein>
<accession>A0A6H5HCP8</accession>
<name>A0A6H5HCP8_9HEMI</name>
<evidence type="ECO:0000313" key="3">
    <source>
        <dbReference type="Proteomes" id="UP000479000"/>
    </source>
</evidence>
<keyword evidence="3" id="KW-1185">Reference proteome</keyword>
<dbReference type="Proteomes" id="UP000479000">
    <property type="component" value="Unassembled WGS sequence"/>
</dbReference>
<gene>
    <name evidence="2" type="ORF">NTEN_LOCUS19069</name>
</gene>
<evidence type="ECO:0000313" key="2">
    <source>
        <dbReference type="EMBL" id="CAB0014656.1"/>
    </source>
</evidence>
<dbReference type="AlphaFoldDB" id="A0A6H5HCP8"/>
<organism evidence="2 3">
    <name type="scientific">Nesidiocoris tenuis</name>
    <dbReference type="NCBI Taxonomy" id="355587"/>
    <lineage>
        <taxon>Eukaryota</taxon>
        <taxon>Metazoa</taxon>
        <taxon>Ecdysozoa</taxon>
        <taxon>Arthropoda</taxon>
        <taxon>Hexapoda</taxon>
        <taxon>Insecta</taxon>
        <taxon>Pterygota</taxon>
        <taxon>Neoptera</taxon>
        <taxon>Paraneoptera</taxon>
        <taxon>Hemiptera</taxon>
        <taxon>Heteroptera</taxon>
        <taxon>Panheteroptera</taxon>
        <taxon>Cimicomorpha</taxon>
        <taxon>Miridae</taxon>
        <taxon>Dicyphina</taxon>
        <taxon>Nesidiocoris</taxon>
    </lineage>
</organism>
<dbReference type="EMBL" id="CADCXU010028160">
    <property type="protein sequence ID" value="CAB0014656.1"/>
    <property type="molecule type" value="Genomic_DNA"/>
</dbReference>
<sequence length="299" mass="33399">MQRCRDITDHCSRALKNALDQCSRISDEYSWAERNSETTRAADRRVPNVKKWFPPLRDVRIKALPIDKLYQSDIQRRATLAGLFDLCLRVFHKKTGGGIEEQRSPRLDLDLEEVFSGAYNPRAPKLGLAAITLPSCGSPPIVNWALFAGKRAVKVILACQQGKSRAHKGTSNKLFRVGTLRRNGEGHRDRDYLIRKLPFNEKQLEDGSNPRYQGAFLGSALPAELPWKTLKEAAKENVEYEGHRMVVAGHQRHALIGSATAPPSNPLTRFQGSETGAGDGESAEAPERKIKTYSRGSRQ</sequence>
<feature type="region of interest" description="Disordered" evidence="1">
    <location>
        <begin position="257"/>
        <end position="299"/>
    </location>
</feature>
<evidence type="ECO:0000256" key="1">
    <source>
        <dbReference type="SAM" id="MobiDB-lite"/>
    </source>
</evidence>
<proteinExistence type="predicted"/>